<feature type="transmembrane region" description="Helical" evidence="1">
    <location>
        <begin position="18"/>
        <end position="36"/>
    </location>
</feature>
<feature type="transmembrane region" description="Helical" evidence="1">
    <location>
        <begin position="41"/>
        <end position="58"/>
    </location>
</feature>
<dbReference type="Proteomes" id="UP000177369">
    <property type="component" value="Unassembled WGS sequence"/>
</dbReference>
<feature type="transmembrane region" description="Helical" evidence="1">
    <location>
        <begin position="70"/>
        <end position="87"/>
    </location>
</feature>
<dbReference type="AlphaFoldDB" id="A0A1F5GAS2"/>
<feature type="transmembrane region" description="Helical" evidence="1">
    <location>
        <begin position="201"/>
        <end position="218"/>
    </location>
</feature>
<keyword evidence="1" id="KW-0812">Transmembrane</keyword>
<evidence type="ECO:0000313" key="3">
    <source>
        <dbReference type="Proteomes" id="UP000177369"/>
    </source>
</evidence>
<feature type="transmembrane region" description="Helical" evidence="1">
    <location>
        <begin position="117"/>
        <end position="137"/>
    </location>
</feature>
<feature type="transmembrane region" description="Helical" evidence="1">
    <location>
        <begin position="248"/>
        <end position="265"/>
    </location>
</feature>
<accession>A0A1F5GAS2</accession>
<sequence length="275" mass="31707">MTFIPISEPNYKGVEPNYFSYTPGILTFSVPAILLFKDQRIFFAIANIITSILLYLIIKRNKKIPNTYSLTLPLIFLFNPSSYFIILRGWTDPAVILFLTLIATSLVFNKFKNSVLILLAIVATTKQTLVFIPLFFLSYLQKGLRALFIVGILSGFIVAPFVIWSPKDFLQDTVLFHFKNPVRHEALMINNLYYFLSGSDIPPIILISIIVITGVFILKKQKRKTEEIYLSMGLWYFTFFLFNTKQAFVNYYYFISSLILLYIALKISNSTLSEE</sequence>
<keyword evidence="1" id="KW-0472">Membrane</keyword>
<proteinExistence type="predicted"/>
<feature type="transmembrane region" description="Helical" evidence="1">
    <location>
        <begin position="144"/>
        <end position="164"/>
    </location>
</feature>
<reference evidence="2 3" key="1">
    <citation type="journal article" date="2016" name="Nat. Commun.">
        <title>Thousands of microbial genomes shed light on interconnected biogeochemical processes in an aquifer system.</title>
        <authorList>
            <person name="Anantharaman K."/>
            <person name="Brown C.T."/>
            <person name="Hug L.A."/>
            <person name="Sharon I."/>
            <person name="Castelle C.J."/>
            <person name="Probst A.J."/>
            <person name="Thomas B.C."/>
            <person name="Singh A."/>
            <person name="Wilkins M.J."/>
            <person name="Karaoz U."/>
            <person name="Brodie E.L."/>
            <person name="Williams K.H."/>
            <person name="Hubbard S.S."/>
            <person name="Banfield J.F."/>
        </authorList>
    </citation>
    <scope>NUCLEOTIDE SEQUENCE [LARGE SCALE GENOMIC DNA]</scope>
</reference>
<organism evidence="2 3">
    <name type="scientific">Candidatus Curtissbacteria bacterium RIFCSPHIGHO2_02_FULL_40_16b</name>
    <dbReference type="NCBI Taxonomy" id="1797714"/>
    <lineage>
        <taxon>Bacteria</taxon>
        <taxon>Candidatus Curtissiibacteriota</taxon>
    </lineage>
</organism>
<protein>
    <recommendedName>
        <fullName evidence="4">Glycosyltransferase RgtA/B/C/D-like domain-containing protein</fullName>
    </recommendedName>
</protein>
<comment type="caution">
    <text evidence="2">The sequence shown here is derived from an EMBL/GenBank/DDBJ whole genome shotgun (WGS) entry which is preliminary data.</text>
</comment>
<evidence type="ECO:0000313" key="2">
    <source>
        <dbReference type="EMBL" id="OGD88950.1"/>
    </source>
</evidence>
<name>A0A1F5GAS2_9BACT</name>
<evidence type="ECO:0000256" key="1">
    <source>
        <dbReference type="SAM" id="Phobius"/>
    </source>
</evidence>
<dbReference type="EMBL" id="MFBD01000016">
    <property type="protein sequence ID" value="OGD88950.1"/>
    <property type="molecule type" value="Genomic_DNA"/>
</dbReference>
<evidence type="ECO:0008006" key="4">
    <source>
        <dbReference type="Google" id="ProtNLM"/>
    </source>
</evidence>
<gene>
    <name evidence="2" type="ORF">A3D04_02020</name>
</gene>
<keyword evidence="1" id="KW-1133">Transmembrane helix</keyword>